<dbReference type="InterPro" id="IPR018247">
    <property type="entry name" value="EF_Hand_1_Ca_BS"/>
</dbReference>
<feature type="region of interest" description="Disordered" evidence="2">
    <location>
        <begin position="1"/>
        <end position="37"/>
    </location>
</feature>
<feature type="compositionally biased region" description="Polar residues" evidence="2">
    <location>
        <begin position="2315"/>
        <end position="2328"/>
    </location>
</feature>
<dbReference type="SUPFAM" id="SSF47473">
    <property type="entry name" value="EF-hand"/>
    <property type="match status" value="1"/>
</dbReference>
<dbReference type="PANTHER" id="PTHR37984:SF5">
    <property type="entry name" value="PROTEIN NYNRIN-LIKE"/>
    <property type="match status" value="1"/>
</dbReference>
<feature type="region of interest" description="Disordered" evidence="2">
    <location>
        <begin position="1528"/>
        <end position="1579"/>
    </location>
</feature>
<feature type="region of interest" description="Disordered" evidence="2">
    <location>
        <begin position="2309"/>
        <end position="2342"/>
    </location>
</feature>
<dbReference type="Pfam" id="PF07727">
    <property type="entry name" value="RVT_2"/>
    <property type="match status" value="1"/>
</dbReference>
<dbReference type="GO" id="GO:0015074">
    <property type="term" value="P:DNA integration"/>
    <property type="evidence" value="ECO:0007669"/>
    <property type="project" value="InterPro"/>
</dbReference>
<feature type="compositionally biased region" description="Low complexity" evidence="2">
    <location>
        <begin position="2375"/>
        <end position="2396"/>
    </location>
</feature>
<keyword evidence="1" id="KW-0106">Calcium</keyword>
<dbReference type="Pfam" id="PF00665">
    <property type="entry name" value="rve"/>
    <property type="match status" value="1"/>
</dbReference>
<feature type="region of interest" description="Disordered" evidence="2">
    <location>
        <begin position="951"/>
        <end position="1031"/>
    </location>
</feature>
<name>A0A812MI05_9DINO</name>
<evidence type="ECO:0000313" key="5">
    <source>
        <dbReference type="EMBL" id="CAE7266468.1"/>
    </source>
</evidence>
<feature type="compositionally biased region" description="Low complexity" evidence="2">
    <location>
        <begin position="956"/>
        <end position="990"/>
    </location>
</feature>
<dbReference type="GO" id="GO:0003676">
    <property type="term" value="F:nucleic acid binding"/>
    <property type="evidence" value="ECO:0007669"/>
    <property type="project" value="InterPro"/>
</dbReference>
<evidence type="ECO:0000259" key="3">
    <source>
        <dbReference type="PROSITE" id="PS50222"/>
    </source>
</evidence>
<feature type="compositionally biased region" description="Polar residues" evidence="2">
    <location>
        <begin position="8"/>
        <end position="25"/>
    </location>
</feature>
<reference evidence="5" key="1">
    <citation type="submission" date="2021-02" db="EMBL/GenBank/DDBJ databases">
        <authorList>
            <person name="Dougan E. K."/>
            <person name="Rhodes N."/>
            <person name="Thang M."/>
            <person name="Chan C."/>
        </authorList>
    </citation>
    <scope>NUCLEOTIDE SEQUENCE</scope>
</reference>
<organism evidence="5 6">
    <name type="scientific">Symbiodinium necroappetens</name>
    <dbReference type="NCBI Taxonomy" id="1628268"/>
    <lineage>
        <taxon>Eukaryota</taxon>
        <taxon>Sar</taxon>
        <taxon>Alveolata</taxon>
        <taxon>Dinophyceae</taxon>
        <taxon>Suessiales</taxon>
        <taxon>Symbiodiniaceae</taxon>
        <taxon>Symbiodinium</taxon>
    </lineage>
</organism>
<feature type="compositionally biased region" description="Acidic residues" evidence="2">
    <location>
        <begin position="1004"/>
        <end position="1025"/>
    </location>
</feature>
<evidence type="ECO:0000313" key="6">
    <source>
        <dbReference type="Proteomes" id="UP000601435"/>
    </source>
</evidence>
<dbReference type="Proteomes" id="UP000601435">
    <property type="component" value="Unassembled WGS sequence"/>
</dbReference>
<dbReference type="InterPro" id="IPR036397">
    <property type="entry name" value="RNaseH_sf"/>
</dbReference>
<dbReference type="InterPro" id="IPR001584">
    <property type="entry name" value="Integrase_cat-core"/>
</dbReference>
<feature type="region of interest" description="Disordered" evidence="2">
    <location>
        <begin position="1085"/>
        <end position="1117"/>
    </location>
</feature>
<feature type="domain" description="Integrase catalytic" evidence="4">
    <location>
        <begin position="2027"/>
        <end position="2201"/>
    </location>
</feature>
<dbReference type="Gene3D" id="3.30.420.10">
    <property type="entry name" value="Ribonuclease H-like superfamily/Ribonuclease H"/>
    <property type="match status" value="1"/>
</dbReference>
<feature type="domain" description="EF-hand" evidence="3">
    <location>
        <begin position="3549"/>
        <end position="3584"/>
    </location>
</feature>
<evidence type="ECO:0000256" key="2">
    <source>
        <dbReference type="SAM" id="MobiDB-lite"/>
    </source>
</evidence>
<dbReference type="InterPro" id="IPR011992">
    <property type="entry name" value="EF-hand-dom_pair"/>
</dbReference>
<gene>
    <name evidence="5" type="primary">GIP</name>
    <name evidence="5" type="ORF">SNEC2469_LOCUS6281</name>
</gene>
<dbReference type="GO" id="GO:0005509">
    <property type="term" value="F:calcium ion binding"/>
    <property type="evidence" value="ECO:0007669"/>
    <property type="project" value="InterPro"/>
</dbReference>
<dbReference type="InterPro" id="IPR013103">
    <property type="entry name" value="RVT_2"/>
</dbReference>
<evidence type="ECO:0000259" key="4">
    <source>
        <dbReference type="PROSITE" id="PS50994"/>
    </source>
</evidence>
<feature type="region of interest" description="Disordered" evidence="2">
    <location>
        <begin position="164"/>
        <end position="184"/>
    </location>
</feature>
<dbReference type="SUPFAM" id="SSF53098">
    <property type="entry name" value="Ribonuclease H-like"/>
    <property type="match status" value="1"/>
</dbReference>
<feature type="region of interest" description="Disordered" evidence="2">
    <location>
        <begin position="63"/>
        <end position="82"/>
    </location>
</feature>
<sequence>MGEAAPSSGLSVQKAASSTGLSQTHPPKKDGWPEVPAFAEPSPFLRSAALAIGAEKRRCLREGYVSEGPSESSVNIEDTEDENLQSALPGLERFYETMAAKAQIKPGAGSSSSWVLSMARSYRRLSKEKRRRGRLKELLQPAVNAGVLRSASGGSLVCPGEHLGWSSNTDDSGYEAGYETDADESELSEWEGSVRQGHKRKLEALVNLTKQMTFATELPGGQAHEEPLPFGESARQPPPKTLRALGTRPVGLRLSLPNGSGSDTLQARSCQAPPEAKSVPLDGPPGPSLPALPAPVQATAGLTVAVAGVAGLAAPRDPTVVWQERPPISLSNNMSYVYVDGERKPLNTLGIQWKALPEGDNAAMEAGRLLPFFQSQLGRQSAMPHEAEVCIAGGAEPRVKKGNDLSRKDRQPETTMQQERNVATFSSDGDENWIQMVCSMDVELKELSARNIVGPSAESLTLEDLSKKDGDLVRRVREWIKEKFGSPAADVWNVIDAKQTGSLDRAGWTSSCLAAGFDGTAWYPSELTASQVEELHYLFQFVDIDEGGSINKEEPQLIPPVRSMVEGRIPTHQEDAMQPQMEARDKAIFEEKMKLWASVYWSELLLALSFVIGKMHGLAWTAPRPSGPNTYNWSTSTSRFLRMRMVLETNIYSKGPAFSHHFVLRWMEKQVGALLPFLVAAATALSVAPEPEFFAAIWQPTWCRDAVLATLRRALGLAGLMTSTEHEGHGAWSRVPTWDGSPATWRTFKREMQWWTSSLDLEATKKYNLAARWLMRQSGVVRQRGEEFSPEDLVYKPAESYVDPDTGETLVGEPEDLLFGLNKLLDALEKMSGQTPLDRRGELRTVFYTNLSRRAGERVADFASRFRTTAADLKAEGVRLPDSELGWFLKEKLGLDALRKQMLETALAGREAYGDVESESLRLFRDLHLQDPLFKRLGSEAKGGGKLTIRRMFGVGRPPSSSATSTSGARTSEGSRRSSWSSLPASSFSRWTSVGSARQVQVAEADETEDQETEHEAETAAEEPEGERSFEEVLQAEVEQLAEGIAEAEEAGVDAETLEALECGIEASAEALISMREARSKLAEVRKDRGYRGPTSATSTSSAGPHKPKAGSSSIAARKASSKHPCYDCLGIGHWAGDPECPKPGAGLGRKQPGKTKQVRIAERVSESSPGHEAAQTENYEANPPHDVMMISHAGLDLEQALRALDNAREALAMGIGYAVDKALVGLRPDWVKAMMKTEPETENFRFGNGGTLPSRLRHKAVLDFSRRTLKCEVFGDNVPVTPLEKLTAGLLINSVIVAATAPFSLFQRPQFGNAVPPTGPTTINPIDPYTRGVFLWRRFALRLIGRREWHYEGLRLWLVKRPSLRWLPVPYPAVSTVVQWQNQCEAMMNGGILPRRWGDRMFFAPASLVSLTWFRSRAGLEFCFLEDPMVSGMLAARFQKGRFTAMKNQAARAEAAEVARNQDRLKAARQLICPRGGLPVLKADLIKLATLLHIEVSDQDKVADIRSKIKPFIVDLCASVPLDKTEQIPSGTHQTSLTTSSGAFVQNRNNFGNDTEQTSGPMSSGPSSSQVPGSVTQSQPTWEANAMDMINRQMAAMDERYQAMFNQLLTHVMQAQSVQPQAFDISAGDTHMEELSEEFQMVGPQPGQATLAWERHRRDQLALSMAPSRVKEVMLSEWNLRMRKGMNETFVLDVPLLTEVFTDTENVKRQAELRGHVTGPSMTLWSGFDFRRRHDRDRAMALVREKKPYFVMIAFPCGPWSPLQRLRACPDLLRAKRAEGRVLIRFAVALAEEQARGGRHFIIENPDLSAAWRQLRLQKLLHQFLSVRLDQCCFGLRGPGGGLHKKPTRLLTSSQAVVSRFQGARCNGQHQHEHVIGGGKITEVGHYTKSFAKAVVEAMENQFDYETRCGSESQKVSECYVVRADGSVELEHEVFAADNADQPDDFEFEPASEDDEIVAQDVKVEISPAVRAAVRRIHEATGHRSNRRLARALVVSGAPLEAVMAAKTLKCAVCEERKAPKARRPASLPPPRQVGEQVHLDLVVVEDALGQPFVVAHATDAVSKYQLAELLPDKTSESVIKFLNRLWWPILGAPRVIVADQGREFISQTFSDFCESRSTLLWHCAVQAPWMNGTAERSGGILKTLVSHMVAEKSITGAEEMAAVVAEACSAYNCDCTAEGVSPLQAVTGRQPAAEGSVLHNFHGRLSEHGLIDTSPTLTWRMALRESARVGMVRLHYSQTIRKAELARSRAAESKPEEGRPKDFNVFFAVLVEFREALFFLTAASLPSARLSTSGKLPAWNSWRLGPGRMPSRRSLTPPSVDQQGLEDSSARDRPAGVPDDEMEVIPEEELLLRGMPLVVGGQPGEEARQEQIPSPGTPQTSSTTSSLTAAPGTPVGQLFDRPVIQQALTRARQAPLLENIQQAALRRGQPSDFQEELRQAMVRGRKRSASDLEAAREMQPAAGAEASGISDGPVPSAAEASGSASSTAGPPLTADVAQTSTSQTNLRIPFEALTMTREELENVAVGEDVHILMKVQAMVEMDRQHPSTLFDREPDHGSWDGRWSMPGRTQWELFEKLGLDWPRGSSAEHSVEAATARKEMVWSKMDASQRKLWEAAAVKGWRAYTDNQAVQVLSEQETQRVKRDLARKGELDKILKPRWVMTDKAEGLRTATNPLPPEPSARLVVPGFKDRANLSGELRRDAPTGSRLAQHFLLSLLAWHSSTWSLYSADIKSAFLKGDPYLDRDLFLSNTDERAGPPIPGLPQGRLARVLKGIFGLADAPRRWWQRLSRSMETRKWTRSAIDQATWMLRDANNNIIGIVVAHVDDLLFAGGPEAEQSLRSVGEELGFRELTKDKFTWCGKQFEKRGDGCVYLSMRAYHDNLKPIPVSSHRKGDLSAPLTSFEARQLRALLGSYQWLVTQLRFDMAFVVSSLQGETPTVGTLMRANAALTEFQKHRDFELRFQPVNPYAGGLMVVTDSALGNVMASGSATGAPLEKVFSQACYFVLLADEDLMQGRQGRFNIVDARSHRLARVCRSSYAAETLGAEEGFDVGQLCRGFLATVRGDSLHKQSVDQSLNAVPLTVVVDAKDVFDKASSDTSSFGSQKSLAFTIAWLRQILRRPNTSIRWTSTENMWADAGTKEMDLTHMRKIIRTGSWSVTYSPVFVKQVSKAKKRPAQASAPEDSLPGKPVHGTDPILGHLMALCEERGWHSVGGMGVNAFSHHFVLRWMEKQVGALLPFLVAAATALSPGEAHGYGESDVQRCLWFDFTCPGVTYFTRSRVTMRFRDFTPWMAKAFEALPPLVIVQRQHRLREARRTQRQSKSKFLKFLCEKYGSCARAWRRGIDPDGHFFADKLILRHFCRQHELDYQVHMPSLWTTLDSDSDGKISLQDISPLGAVALASFRAWCRKKCGSCRAVWSLPEMEKARASPQLSGDSRLISVKKMLIGHFVESLKALGWICSGDQAEMLSALDFFNAGFVSQADLYWLDTWEPPLFLISEPSEEAWNEVKHILLDRYGSPLHAWRELDLDGQNEVSWTEFVAGCRRVRFKGDVGAAWRFIDNDASGYISMEEFSPDIYNVLMSFKQWASRLYGSVGNAFKNFDKEGNGTLTLHILRRCCQKGKWSGDAQELFQCVGPTSSRQDPSKKLITVEDVAFLDLWPDREKDDKVEDEESPSCRSPSPKSDAHPRLFKKPAPQAPTSTARSTPKLARCRATESAFRVFLWFYLPATYLVHGFYRA</sequence>
<dbReference type="PROSITE" id="PS00018">
    <property type="entry name" value="EF_HAND_1"/>
    <property type="match status" value="2"/>
</dbReference>
<dbReference type="InterPro" id="IPR012337">
    <property type="entry name" value="RNaseH-like_sf"/>
</dbReference>
<dbReference type="PROSITE" id="PS50222">
    <property type="entry name" value="EF_HAND_2"/>
    <property type="match status" value="1"/>
</dbReference>
<accession>A0A812MI05</accession>
<feature type="region of interest" description="Disordered" evidence="2">
    <location>
        <begin position="2361"/>
        <end position="2400"/>
    </location>
</feature>
<evidence type="ECO:0000256" key="1">
    <source>
        <dbReference type="ARBA" id="ARBA00022837"/>
    </source>
</evidence>
<feature type="compositionally biased region" description="Polar residues" evidence="2">
    <location>
        <begin position="257"/>
        <end position="269"/>
    </location>
</feature>
<feature type="compositionally biased region" description="Basic and acidic residues" evidence="2">
    <location>
        <begin position="398"/>
        <end position="412"/>
    </location>
</feature>
<keyword evidence="6" id="KW-1185">Reference proteome</keyword>
<dbReference type="InterPro" id="IPR002048">
    <property type="entry name" value="EF_hand_dom"/>
</dbReference>
<proteinExistence type="predicted"/>
<feature type="region of interest" description="Disordered" evidence="2">
    <location>
        <begin position="2446"/>
        <end position="2502"/>
    </location>
</feature>
<dbReference type="PROSITE" id="PS50994">
    <property type="entry name" value="INTEGRASE"/>
    <property type="match status" value="1"/>
</dbReference>
<feature type="compositionally biased region" description="Pro residues" evidence="2">
    <location>
        <begin position="282"/>
        <end position="293"/>
    </location>
</feature>
<dbReference type="OrthoDB" id="441971at2759"/>
<feature type="region of interest" description="Disordered" evidence="2">
    <location>
        <begin position="220"/>
        <end position="294"/>
    </location>
</feature>
<comment type="caution">
    <text evidence="5">The sequence shown here is derived from an EMBL/GenBank/DDBJ whole genome shotgun (WGS) entry which is preliminary data.</text>
</comment>
<feature type="region of interest" description="Disordered" evidence="2">
    <location>
        <begin position="398"/>
        <end position="418"/>
    </location>
</feature>
<feature type="region of interest" description="Disordered" evidence="2">
    <location>
        <begin position="3666"/>
        <end position="3708"/>
    </location>
</feature>
<dbReference type="Gene3D" id="1.10.238.10">
    <property type="entry name" value="EF-hand"/>
    <property type="match status" value="1"/>
</dbReference>
<feature type="compositionally biased region" description="Polar residues" evidence="2">
    <location>
        <begin position="1528"/>
        <end position="1557"/>
    </location>
</feature>
<protein>
    <submittedName>
        <fullName evidence="5">GIP protein</fullName>
    </submittedName>
</protein>
<dbReference type="EMBL" id="CAJNJA010011097">
    <property type="protein sequence ID" value="CAE7266468.1"/>
    <property type="molecule type" value="Genomic_DNA"/>
</dbReference>
<dbReference type="PANTHER" id="PTHR37984">
    <property type="entry name" value="PROTEIN CBG26694"/>
    <property type="match status" value="1"/>
</dbReference>
<dbReference type="InterPro" id="IPR050951">
    <property type="entry name" value="Retrovirus_Pol_polyprotein"/>
</dbReference>
<dbReference type="SMART" id="SM00054">
    <property type="entry name" value="EFh"/>
    <property type="match status" value="3"/>
</dbReference>
<feature type="compositionally biased region" description="Low complexity" evidence="2">
    <location>
        <begin position="2474"/>
        <end position="2493"/>
    </location>
</feature>
<feature type="compositionally biased region" description="Low complexity" evidence="2">
    <location>
        <begin position="1558"/>
        <end position="1579"/>
    </location>
</feature>